<dbReference type="PANTHER" id="PTHR36978">
    <property type="entry name" value="P-LOOP CONTAINING NUCLEOTIDE TRIPHOSPHATE HYDROLASE"/>
    <property type="match status" value="1"/>
</dbReference>
<accession>A0AA39GS91</accession>
<reference evidence="2" key="1">
    <citation type="submission" date="2022-10" db="EMBL/GenBank/DDBJ databases">
        <title>Determination and structural analysis of whole genome sequence of Sarocladium strictum F4-1.</title>
        <authorList>
            <person name="Hu L."/>
            <person name="Jiang Y."/>
        </authorList>
    </citation>
    <scope>NUCLEOTIDE SEQUENCE</scope>
    <source>
        <strain evidence="2">F4-1</strain>
    </source>
</reference>
<dbReference type="Proteomes" id="UP001175261">
    <property type="component" value="Unassembled WGS sequence"/>
</dbReference>
<evidence type="ECO:0000256" key="1">
    <source>
        <dbReference type="SAM" id="Phobius"/>
    </source>
</evidence>
<comment type="caution">
    <text evidence="2">The sequence shown here is derived from an EMBL/GenBank/DDBJ whole genome shotgun (WGS) entry which is preliminary data.</text>
</comment>
<dbReference type="Gene3D" id="3.40.50.300">
    <property type="entry name" value="P-loop containing nucleotide triphosphate hydrolases"/>
    <property type="match status" value="1"/>
</dbReference>
<keyword evidence="1" id="KW-1133">Transmembrane helix</keyword>
<name>A0AA39GS91_SARSR</name>
<organism evidence="2 3">
    <name type="scientific">Sarocladium strictum</name>
    <name type="common">Black bundle disease fungus</name>
    <name type="synonym">Acremonium strictum</name>
    <dbReference type="NCBI Taxonomy" id="5046"/>
    <lineage>
        <taxon>Eukaryota</taxon>
        <taxon>Fungi</taxon>
        <taxon>Dikarya</taxon>
        <taxon>Ascomycota</taxon>
        <taxon>Pezizomycotina</taxon>
        <taxon>Sordariomycetes</taxon>
        <taxon>Hypocreomycetidae</taxon>
        <taxon>Hypocreales</taxon>
        <taxon>Sarocladiaceae</taxon>
        <taxon>Sarocladium</taxon>
    </lineage>
</organism>
<evidence type="ECO:0000313" key="2">
    <source>
        <dbReference type="EMBL" id="KAK0392640.1"/>
    </source>
</evidence>
<dbReference type="Pfam" id="PF17784">
    <property type="entry name" value="Sulfotransfer_4"/>
    <property type="match status" value="1"/>
</dbReference>
<sequence length="282" mass="32058">MSRPIKEMKVLSLGMSRTGSFSIAKALTILGYDGVHHGIQTISLPHEQMLLSAAADSTFPSLPTYTGTPFTRKDWDALFGNYEAVTDMGSFFALQLIEAYPNAKVILVERDIDTWYESMDEACFEISWGWRADLIIDYLSPMWGLKGGQTMRKLLLGFFGARSVSEMRKVAKDRYRKHYEEVRAAVPKERLLDFKLEQGWEPLCSFLGHEVPAGVEFPVENTRSEHIQRVRSKENRFLRLALLTGIKKAFPWAFGVSIVATGLYLGRLGWAKRILERIKELA</sequence>
<evidence type="ECO:0008006" key="4">
    <source>
        <dbReference type="Google" id="ProtNLM"/>
    </source>
</evidence>
<keyword evidence="1" id="KW-0812">Transmembrane</keyword>
<dbReference type="InterPro" id="IPR040632">
    <property type="entry name" value="Sulfotransfer_4"/>
</dbReference>
<gene>
    <name evidence="2" type="ORF">NLU13_2135</name>
</gene>
<dbReference type="PANTHER" id="PTHR36978:SF4">
    <property type="entry name" value="P-LOOP CONTAINING NUCLEOSIDE TRIPHOSPHATE HYDROLASE PROTEIN"/>
    <property type="match status" value="1"/>
</dbReference>
<dbReference type="InterPro" id="IPR027417">
    <property type="entry name" value="P-loop_NTPase"/>
</dbReference>
<dbReference type="EMBL" id="JAPDFR010000001">
    <property type="protein sequence ID" value="KAK0392640.1"/>
    <property type="molecule type" value="Genomic_DNA"/>
</dbReference>
<protein>
    <recommendedName>
        <fullName evidence="4">P-loop containing nucleoside triphosphate hydrolase protein</fullName>
    </recommendedName>
</protein>
<dbReference type="AlphaFoldDB" id="A0AA39GS91"/>
<dbReference type="SUPFAM" id="SSF52540">
    <property type="entry name" value="P-loop containing nucleoside triphosphate hydrolases"/>
    <property type="match status" value="1"/>
</dbReference>
<proteinExistence type="predicted"/>
<keyword evidence="1" id="KW-0472">Membrane</keyword>
<keyword evidence="3" id="KW-1185">Reference proteome</keyword>
<evidence type="ECO:0000313" key="3">
    <source>
        <dbReference type="Proteomes" id="UP001175261"/>
    </source>
</evidence>
<feature type="transmembrane region" description="Helical" evidence="1">
    <location>
        <begin position="249"/>
        <end position="270"/>
    </location>
</feature>